<reference evidence="1" key="1">
    <citation type="journal article" date="2014" name="Front. Microbiol.">
        <title>High frequency of phylogenetically diverse reductive dehalogenase-homologous genes in deep subseafloor sedimentary metagenomes.</title>
        <authorList>
            <person name="Kawai M."/>
            <person name="Futagami T."/>
            <person name="Toyoda A."/>
            <person name="Takaki Y."/>
            <person name="Nishi S."/>
            <person name="Hori S."/>
            <person name="Arai W."/>
            <person name="Tsubouchi T."/>
            <person name="Morono Y."/>
            <person name="Uchiyama I."/>
            <person name="Ito T."/>
            <person name="Fujiyama A."/>
            <person name="Inagaki F."/>
            <person name="Takami H."/>
        </authorList>
    </citation>
    <scope>NUCLEOTIDE SEQUENCE</scope>
    <source>
        <strain evidence="1">Expedition CK06-06</strain>
    </source>
</reference>
<dbReference type="AlphaFoldDB" id="X1HGJ2"/>
<sequence length="37" mass="4469">DADIFYKRWIKVLDYWTVTEVLSAHVLNIDPFNRSRS</sequence>
<dbReference type="EMBL" id="BARU01025683">
    <property type="protein sequence ID" value="GAH69311.1"/>
    <property type="molecule type" value="Genomic_DNA"/>
</dbReference>
<protein>
    <submittedName>
        <fullName evidence="1">Uncharacterized protein</fullName>
    </submittedName>
</protein>
<accession>X1HGJ2</accession>
<feature type="non-terminal residue" evidence="1">
    <location>
        <position position="1"/>
    </location>
</feature>
<organism evidence="1">
    <name type="scientific">marine sediment metagenome</name>
    <dbReference type="NCBI Taxonomy" id="412755"/>
    <lineage>
        <taxon>unclassified sequences</taxon>
        <taxon>metagenomes</taxon>
        <taxon>ecological metagenomes</taxon>
    </lineage>
</organism>
<comment type="caution">
    <text evidence="1">The sequence shown here is derived from an EMBL/GenBank/DDBJ whole genome shotgun (WGS) entry which is preliminary data.</text>
</comment>
<name>X1HGJ2_9ZZZZ</name>
<evidence type="ECO:0000313" key="1">
    <source>
        <dbReference type="EMBL" id="GAH69311.1"/>
    </source>
</evidence>
<proteinExistence type="predicted"/>
<gene>
    <name evidence="1" type="ORF">S03H2_41353</name>
</gene>